<protein>
    <submittedName>
        <fullName evidence="2">Uncharacterized protein</fullName>
    </submittedName>
</protein>
<sequence>MSQPNPDPPFLPELLLDSDDEGGPTFSLENIRRIAIVDQAEEIKALCELLFNQAKITVIISRKYYSVKNIPSDEALKRVMVRRFNESNNALDLSNVKNERGFPQNLLTSLPGILSLVKIIKKKYPHACSIILKENSLDNMKLLTSLVFICKNLKTLDISQNKLTSIAELEVLQLCPKIENLILRHNPFSLECLGLEAYGRKVHRYLPKIKTLDNADVSTKEFYQNGILPSTSALNTTTNASTEPKPPVDVVTID</sequence>
<reference evidence="2" key="1">
    <citation type="submission" date="2022-11" db="UniProtKB">
        <authorList>
            <consortium name="WormBaseParasite"/>
        </authorList>
    </citation>
    <scope>IDENTIFICATION</scope>
</reference>
<dbReference type="Proteomes" id="UP000887579">
    <property type="component" value="Unplaced"/>
</dbReference>
<dbReference type="WBParaSite" id="ES5_v2.g12547.t1">
    <property type="protein sequence ID" value="ES5_v2.g12547.t1"/>
    <property type="gene ID" value="ES5_v2.g12547"/>
</dbReference>
<name>A0AC34F640_9BILA</name>
<evidence type="ECO:0000313" key="2">
    <source>
        <dbReference type="WBParaSite" id="ES5_v2.g12547.t1"/>
    </source>
</evidence>
<proteinExistence type="predicted"/>
<evidence type="ECO:0000313" key="1">
    <source>
        <dbReference type="Proteomes" id="UP000887579"/>
    </source>
</evidence>
<organism evidence="1 2">
    <name type="scientific">Panagrolaimus sp. ES5</name>
    <dbReference type="NCBI Taxonomy" id="591445"/>
    <lineage>
        <taxon>Eukaryota</taxon>
        <taxon>Metazoa</taxon>
        <taxon>Ecdysozoa</taxon>
        <taxon>Nematoda</taxon>
        <taxon>Chromadorea</taxon>
        <taxon>Rhabditida</taxon>
        <taxon>Tylenchina</taxon>
        <taxon>Panagrolaimomorpha</taxon>
        <taxon>Panagrolaimoidea</taxon>
        <taxon>Panagrolaimidae</taxon>
        <taxon>Panagrolaimus</taxon>
    </lineage>
</organism>
<accession>A0AC34F640</accession>